<dbReference type="Proteomes" id="UP000646579">
    <property type="component" value="Unassembled WGS sequence"/>
</dbReference>
<name>A0A918RX85_9HYPH</name>
<dbReference type="RefSeq" id="WP_189423484.1">
    <property type="nucleotide sequence ID" value="NZ_BMZE01000001.1"/>
</dbReference>
<dbReference type="SUPFAM" id="SSF47226">
    <property type="entry name" value="Histidine-containing phosphotransfer domain, HPT domain"/>
    <property type="match status" value="1"/>
</dbReference>
<keyword evidence="4" id="KW-1185">Reference proteome</keyword>
<accession>A0A918RX85</accession>
<dbReference type="InterPro" id="IPR008207">
    <property type="entry name" value="Sig_transdc_His_kin_Hpt_dom"/>
</dbReference>
<dbReference type="InterPro" id="IPR036641">
    <property type="entry name" value="HPT_dom_sf"/>
</dbReference>
<protein>
    <recommendedName>
        <fullName evidence="2">HPt domain-containing protein</fullName>
    </recommendedName>
</protein>
<dbReference type="GO" id="GO:0004672">
    <property type="term" value="F:protein kinase activity"/>
    <property type="evidence" value="ECO:0007669"/>
    <property type="project" value="UniProtKB-ARBA"/>
</dbReference>
<reference evidence="3" key="2">
    <citation type="submission" date="2020-09" db="EMBL/GenBank/DDBJ databases">
        <authorList>
            <person name="Sun Q."/>
            <person name="Kim S."/>
        </authorList>
    </citation>
    <scope>NUCLEOTIDE SEQUENCE</scope>
    <source>
        <strain evidence="3">KCTC 32437</strain>
    </source>
</reference>
<dbReference type="EMBL" id="BMZE01000001">
    <property type="protein sequence ID" value="GHA14926.1"/>
    <property type="molecule type" value="Genomic_DNA"/>
</dbReference>
<keyword evidence="1" id="KW-0902">Two-component regulatory system</keyword>
<evidence type="ECO:0000256" key="1">
    <source>
        <dbReference type="ARBA" id="ARBA00023012"/>
    </source>
</evidence>
<sequence>MAATAKSYGVSGQYLQEQSDRLIDRGHLTGQCLGDPGLEVEVLRNFDAMIATYAKRLKQATRREDLMVLLHTVRGAAAGVGANPLAKRVREAEHELAQSGTLGSESILEITHAIEEVRVHISELAPEEF</sequence>
<dbReference type="AlphaFoldDB" id="A0A918RX85"/>
<comment type="caution">
    <text evidence="3">The sequence shown here is derived from an EMBL/GenBank/DDBJ whole genome shotgun (WGS) entry which is preliminary data.</text>
</comment>
<gene>
    <name evidence="3" type="ORF">GCM10007989_07050</name>
</gene>
<evidence type="ECO:0000313" key="4">
    <source>
        <dbReference type="Proteomes" id="UP000646579"/>
    </source>
</evidence>
<proteinExistence type="predicted"/>
<dbReference type="Gene3D" id="1.20.120.160">
    <property type="entry name" value="HPT domain"/>
    <property type="match status" value="1"/>
</dbReference>
<dbReference type="Pfam" id="PF01627">
    <property type="entry name" value="Hpt"/>
    <property type="match status" value="1"/>
</dbReference>
<organism evidence="3 4">
    <name type="scientific">Devosia pacifica</name>
    <dbReference type="NCBI Taxonomy" id="1335967"/>
    <lineage>
        <taxon>Bacteria</taxon>
        <taxon>Pseudomonadati</taxon>
        <taxon>Pseudomonadota</taxon>
        <taxon>Alphaproteobacteria</taxon>
        <taxon>Hyphomicrobiales</taxon>
        <taxon>Devosiaceae</taxon>
        <taxon>Devosia</taxon>
    </lineage>
</organism>
<evidence type="ECO:0000313" key="3">
    <source>
        <dbReference type="EMBL" id="GHA14926.1"/>
    </source>
</evidence>
<dbReference type="GO" id="GO:0000160">
    <property type="term" value="P:phosphorelay signal transduction system"/>
    <property type="evidence" value="ECO:0007669"/>
    <property type="project" value="UniProtKB-KW"/>
</dbReference>
<evidence type="ECO:0000259" key="2">
    <source>
        <dbReference type="Pfam" id="PF01627"/>
    </source>
</evidence>
<reference evidence="3" key="1">
    <citation type="journal article" date="2014" name="Int. J. Syst. Evol. Microbiol.">
        <title>Complete genome sequence of Corynebacterium casei LMG S-19264T (=DSM 44701T), isolated from a smear-ripened cheese.</title>
        <authorList>
            <consortium name="US DOE Joint Genome Institute (JGI-PGF)"/>
            <person name="Walter F."/>
            <person name="Albersmeier A."/>
            <person name="Kalinowski J."/>
            <person name="Ruckert C."/>
        </authorList>
    </citation>
    <scope>NUCLEOTIDE SEQUENCE</scope>
    <source>
        <strain evidence="3">KCTC 32437</strain>
    </source>
</reference>
<feature type="domain" description="HPt" evidence="2">
    <location>
        <begin position="43"/>
        <end position="118"/>
    </location>
</feature>